<dbReference type="Proteomes" id="UP001367676">
    <property type="component" value="Unassembled WGS sequence"/>
</dbReference>
<evidence type="ECO:0000256" key="3">
    <source>
        <dbReference type="ARBA" id="ARBA00022490"/>
    </source>
</evidence>
<dbReference type="Pfam" id="PF25789">
    <property type="entry name" value="TPR_NAA35"/>
    <property type="match status" value="1"/>
</dbReference>
<dbReference type="InterPro" id="IPR057983">
    <property type="entry name" value="NAA35-like_N"/>
</dbReference>
<sequence length="711" mass="82337">MLGCDWEPLTKEFINDSSFDNSFSWTDITNDFFDAISFLRLGELFHDELFGLFEAMSAIEMMDPKMDAGMLCNRGGKPTLNFEQALVEGRIKLDGLTLNEQIIIVDRTMSCFVSWLEGHSLAQTVFTNLYMQKPHLIECRPLKSFCICMYKIIDIIRDFVSRGMVFEEEDFQLGMYGYRLSPDVSDQRTVGMLREVESELNEVIHSSSSATILEVEWATALNSRIRFVRLFYQLFLALKKDSLQAGGGIGECYNLLTTCSEMIPSLIKTTCTYETDHACTNWSDYGFDAMINQRLLPPTFPRYTKIKNNVDSFHYFESLLIRLKQVLRITTNVSFQDALHYFIEISRTNPCIVSRSVMQILYMPENGKVLGSTNIIDVLRDTARTFICPPVLSVRSLIANKEEAKENVDAFFNRCIRPFTLFIQLCGHNRARQRDKLSHLLEDYAALQDEAERVDVYLHNISIKMEPPRSHLACFGTWILYYVLKIMIMYLLSGFELELYSAHEYTYIFWYLNEFLYGWLISALTRAENISLNQELANENLKHRSGVNKRNKTKKKKNRSNSCEIIMCQALQNICGGFYKAIIGFQLEDKIKSPYFEFDNEKVRYEHRFLAFNVLMTPPLVQYSEFYENNIRLKETGVDTLYSAATKLFHQARTVLESIPNPDQEIHSLLKVAKTNFVVLKVLASGHKRGSEHTVDFDFSAHHHFPIFRLN</sequence>
<comment type="subcellular location">
    <subcellularLocation>
        <location evidence="1">Cytoplasm</location>
    </subcellularLocation>
</comment>
<evidence type="ECO:0000256" key="2">
    <source>
        <dbReference type="ARBA" id="ARBA00006289"/>
    </source>
</evidence>
<accession>A0AAN9T983</accession>
<dbReference type="EMBL" id="JBBCAQ010000034">
    <property type="protein sequence ID" value="KAK7579647.1"/>
    <property type="molecule type" value="Genomic_DNA"/>
</dbReference>
<keyword evidence="9" id="KW-1185">Reference proteome</keyword>
<evidence type="ECO:0000313" key="9">
    <source>
        <dbReference type="Proteomes" id="UP001367676"/>
    </source>
</evidence>
<dbReference type="PANTHER" id="PTHR21373">
    <property type="entry name" value="GLUCOSE REPRESSIBLE PROTEIN MAK10"/>
    <property type="match status" value="1"/>
</dbReference>
<evidence type="ECO:0000259" key="6">
    <source>
        <dbReference type="Pfam" id="PF04112"/>
    </source>
</evidence>
<comment type="similarity">
    <text evidence="2">Belongs to the MAK10 family.</text>
</comment>
<feature type="coiled-coil region" evidence="5">
    <location>
        <begin position="394"/>
        <end position="450"/>
    </location>
</feature>
<keyword evidence="5" id="KW-0175">Coiled coil</keyword>
<evidence type="ECO:0000259" key="7">
    <source>
        <dbReference type="Pfam" id="PF25789"/>
    </source>
</evidence>
<comment type="caution">
    <text evidence="8">The sequence shown here is derived from an EMBL/GenBank/DDBJ whole genome shotgun (WGS) entry which is preliminary data.</text>
</comment>
<dbReference type="Pfam" id="PF04112">
    <property type="entry name" value="Mak10"/>
    <property type="match status" value="1"/>
</dbReference>
<dbReference type="InterPro" id="IPR057982">
    <property type="entry name" value="TPR_NAA35"/>
</dbReference>
<proteinExistence type="inferred from homology"/>
<evidence type="ECO:0000256" key="4">
    <source>
        <dbReference type="ARBA" id="ARBA00030494"/>
    </source>
</evidence>
<evidence type="ECO:0000313" key="8">
    <source>
        <dbReference type="EMBL" id="KAK7579647.1"/>
    </source>
</evidence>
<feature type="domain" description="NAA35-like TPR repeats" evidence="7">
    <location>
        <begin position="326"/>
        <end position="707"/>
    </location>
</feature>
<feature type="domain" description="NAA35-like N-terminal" evidence="6">
    <location>
        <begin position="42"/>
        <end position="187"/>
    </location>
</feature>
<name>A0AAN9T983_9HEMI</name>
<dbReference type="GO" id="GO:0031417">
    <property type="term" value="C:NatC complex"/>
    <property type="evidence" value="ECO:0007669"/>
    <property type="project" value="InterPro"/>
</dbReference>
<evidence type="ECO:0000256" key="1">
    <source>
        <dbReference type="ARBA" id="ARBA00004496"/>
    </source>
</evidence>
<gene>
    <name evidence="8" type="ORF">V9T40_000276</name>
</gene>
<dbReference type="AlphaFoldDB" id="A0AAN9T983"/>
<reference evidence="8 9" key="1">
    <citation type="submission" date="2024-03" db="EMBL/GenBank/DDBJ databases">
        <title>Adaptation during the transition from Ophiocordyceps entomopathogen to insect associate is accompanied by gene loss and intensified selection.</title>
        <authorList>
            <person name="Ward C.M."/>
            <person name="Onetto C.A."/>
            <person name="Borneman A.R."/>
        </authorList>
    </citation>
    <scope>NUCLEOTIDE SEQUENCE [LARGE SCALE GENOMIC DNA]</scope>
    <source>
        <strain evidence="8">AWRI1</strain>
        <tissue evidence="8">Single Adult Female</tissue>
    </source>
</reference>
<protein>
    <recommendedName>
        <fullName evidence="4">Protein MAK10 homolog</fullName>
    </recommendedName>
</protein>
<evidence type="ECO:0000256" key="5">
    <source>
        <dbReference type="SAM" id="Coils"/>
    </source>
</evidence>
<organism evidence="8 9">
    <name type="scientific">Parthenolecanium corni</name>
    <dbReference type="NCBI Taxonomy" id="536013"/>
    <lineage>
        <taxon>Eukaryota</taxon>
        <taxon>Metazoa</taxon>
        <taxon>Ecdysozoa</taxon>
        <taxon>Arthropoda</taxon>
        <taxon>Hexapoda</taxon>
        <taxon>Insecta</taxon>
        <taxon>Pterygota</taxon>
        <taxon>Neoptera</taxon>
        <taxon>Paraneoptera</taxon>
        <taxon>Hemiptera</taxon>
        <taxon>Sternorrhyncha</taxon>
        <taxon>Coccoidea</taxon>
        <taxon>Coccidae</taxon>
        <taxon>Parthenolecanium</taxon>
    </lineage>
</organism>
<keyword evidence="3" id="KW-0963">Cytoplasm</keyword>
<dbReference type="InterPro" id="IPR007244">
    <property type="entry name" value="Naa35_N"/>
</dbReference>
<dbReference type="PANTHER" id="PTHR21373:SF0">
    <property type="entry name" value="N-ALPHA-ACETYLTRANSFERASE 35, NATC AUXILIARY SUBUNIT"/>
    <property type="match status" value="1"/>
</dbReference>